<organism evidence="2 3">
    <name type="scientific">Methylobacterium gnaphalii</name>
    <dbReference type="NCBI Taxonomy" id="1010610"/>
    <lineage>
        <taxon>Bacteria</taxon>
        <taxon>Pseudomonadati</taxon>
        <taxon>Pseudomonadota</taxon>
        <taxon>Alphaproteobacteria</taxon>
        <taxon>Hyphomicrobiales</taxon>
        <taxon>Methylobacteriaceae</taxon>
        <taxon>Methylobacterium</taxon>
    </lineage>
</organism>
<dbReference type="OrthoDB" id="7630482at2"/>
<dbReference type="Pfam" id="PF14534">
    <property type="entry name" value="DUF4440"/>
    <property type="match status" value="1"/>
</dbReference>
<evidence type="ECO:0000313" key="2">
    <source>
        <dbReference type="EMBL" id="GEP11351.1"/>
    </source>
</evidence>
<gene>
    <name evidence="2" type="ORF">MGN01_31960</name>
</gene>
<dbReference type="InterPro" id="IPR032710">
    <property type="entry name" value="NTF2-like_dom_sf"/>
</dbReference>
<dbReference type="EMBL" id="BJZV01000017">
    <property type="protein sequence ID" value="GEP11351.1"/>
    <property type="molecule type" value="Genomic_DNA"/>
</dbReference>
<accession>A0A512JN01</accession>
<sequence length="119" mass="12759">MTAHVQAAADRWDEAFNNGDTDKLATFYSAEGRVLPAGGTPVDGPSAIGAFFADLRAKGFDGHKITVQSVLERDTVLVASGTWALTGPGEGGQQQYSGNWVNVIERQGDDLRILLHSWN</sequence>
<dbReference type="Proteomes" id="UP000321750">
    <property type="component" value="Unassembled WGS sequence"/>
</dbReference>
<protein>
    <recommendedName>
        <fullName evidence="1">DUF4440 domain-containing protein</fullName>
    </recommendedName>
</protein>
<dbReference type="SUPFAM" id="SSF54427">
    <property type="entry name" value="NTF2-like"/>
    <property type="match status" value="1"/>
</dbReference>
<comment type="caution">
    <text evidence="2">The sequence shown here is derived from an EMBL/GenBank/DDBJ whole genome shotgun (WGS) entry which is preliminary data.</text>
</comment>
<keyword evidence="3" id="KW-1185">Reference proteome</keyword>
<evidence type="ECO:0000313" key="3">
    <source>
        <dbReference type="Proteomes" id="UP000321750"/>
    </source>
</evidence>
<dbReference type="RefSeq" id="WP_147047789.1">
    <property type="nucleotide sequence ID" value="NZ_BJZV01000017.1"/>
</dbReference>
<name>A0A512JN01_9HYPH</name>
<dbReference type="Gene3D" id="3.10.450.50">
    <property type="match status" value="1"/>
</dbReference>
<dbReference type="AlphaFoldDB" id="A0A512JN01"/>
<dbReference type="InterPro" id="IPR027843">
    <property type="entry name" value="DUF4440"/>
</dbReference>
<proteinExistence type="predicted"/>
<evidence type="ECO:0000259" key="1">
    <source>
        <dbReference type="Pfam" id="PF14534"/>
    </source>
</evidence>
<reference evidence="2 3" key="1">
    <citation type="submission" date="2019-07" db="EMBL/GenBank/DDBJ databases">
        <title>Whole genome shotgun sequence of Methylobacterium gnaphalii NBRC 107716.</title>
        <authorList>
            <person name="Hosoyama A."/>
            <person name="Uohara A."/>
            <person name="Ohji S."/>
            <person name="Ichikawa N."/>
        </authorList>
    </citation>
    <scope>NUCLEOTIDE SEQUENCE [LARGE SCALE GENOMIC DNA]</scope>
    <source>
        <strain evidence="2 3">NBRC 107716</strain>
    </source>
</reference>
<feature type="domain" description="DUF4440" evidence="1">
    <location>
        <begin position="5"/>
        <end position="112"/>
    </location>
</feature>